<evidence type="ECO:0000313" key="1">
    <source>
        <dbReference type="EMBL" id="KAJ1187210.1"/>
    </source>
</evidence>
<dbReference type="EMBL" id="JANPWB010000005">
    <property type="protein sequence ID" value="KAJ1187210.1"/>
    <property type="molecule type" value="Genomic_DNA"/>
</dbReference>
<evidence type="ECO:0000313" key="2">
    <source>
        <dbReference type="Proteomes" id="UP001066276"/>
    </source>
</evidence>
<accession>A0AAV7UE32</accession>
<dbReference type="Proteomes" id="UP001066276">
    <property type="component" value="Chromosome 3_1"/>
</dbReference>
<sequence>MNRTRWTADRHVCAQRVWAAMEDQEQISENAQRDVRHRFLFPQSYVRAGRHFPGLSALFKSLTAPCLLPCGNAVRRVAKQMQRTQGEYRKAAMEKEGHGEELLVLSVAVASEFFHSTTF</sequence>
<gene>
    <name evidence="1" type="ORF">NDU88_003989</name>
</gene>
<comment type="caution">
    <text evidence="1">The sequence shown here is derived from an EMBL/GenBank/DDBJ whole genome shotgun (WGS) entry which is preliminary data.</text>
</comment>
<keyword evidence="2" id="KW-1185">Reference proteome</keyword>
<protein>
    <submittedName>
        <fullName evidence="1">Uncharacterized protein</fullName>
    </submittedName>
</protein>
<reference evidence="1" key="1">
    <citation type="journal article" date="2022" name="bioRxiv">
        <title>Sequencing and chromosome-scale assembly of the giantPleurodeles waltlgenome.</title>
        <authorList>
            <person name="Brown T."/>
            <person name="Elewa A."/>
            <person name="Iarovenko S."/>
            <person name="Subramanian E."/>
            <person name="Araus A.J."/>
            <person name="Petzold A."/>
            <person name="Susuki M."/>
            <person name="Suzuki K.-i.T."/>
            <person name="Hayashi T."/>
            <person name="Toyoda A."/>
            <person name="Oliveira C."/>
            <person name="Osipova E."/>
            <person name="Leigh N.D."/>
            <person name="Simon A."/>
            <person name="Yun M.H."/>
        </authorList>
    </citation>
    <scope>NUCLEOTIDE SEQUENCE</scope>
    <source>
        <strain evidence="1">20211129_DDA</strain>
        <tissue evidence="1">Liver</tissue>
    </source>
</reference>
<proteinExistence type="predicted"/>
<dbReference type="AlphaFoldDB" id="A0AAV7UE32"/>
<name>A0AAV7UE32_PLEWA</name>
<organism evidence="1 2">
    <name type="scientific">Pleurodeles waltl</name>
    <name type="common">Iberian ribbed newt</name>
    <dbReference type="NCBI Taxonomy" id="8319"/>
    <lineage>
        <taxon>Eukaryota</taxon>
        <taxon>Metazoa</taxon>
        <taxon>Chordata</taxon>
        <taxon>Craniata</taxon>
        <taxon>Vertebrata</taxon>
        <taxon>Euteleostomi</taxon>
        <taxon>Amphibia</taxon>
        <taxon>Batrachia</taxon>
        <taxon>Caudata</taxon>
        <taxon>Salamandroidea</taxon>
        <taxon>Salamandridae</taxon>
        <taxon>Pleurodelinae</taxon>
        <taxon>Pleurodeles</taxon>
    </lineage>
</organism>